<dbReference type="AlphaFoldDB" id="A0A381RVM8"/>
<keyword evidence="3" id="KW-0677">Repeat</keyword>
<evidence type="ECO:0000256" key="1">
    <source>
        <dbReference type="ARBA" id="ARBA00006865"/>
    </source>
</evidence>
<feature type="domain" description="GH16" evidence="5">
    <location>
        <begin position="142"/>
        <end position="390"/>
    </location>
</feature>
<gene>
    <name evidence="6" type="ORF">METZ01_LOCUS48789</name>
</gene>
<dbReference type="GO" id="GO:0005975">
    <property type="term" value="P:carbohydrate metabolic process"/>
    <property type="evidence" value="ECO:0007669"/>
    <property type="project" value="InterPro"/>
</dbReference>
<keyword evidence="4" id="KW-0106">Calcium</keyword>
<dbReference type="SUPFAM" id="SSF49899">
    <property type="entry name" value="Concanavalin A-like lectins/glucanases"/>
    <property type="match status" value="1"/>
</dbReference>
<sequence>MEFLRIFTTLSIVLTFFSCNNENKDNLPSVSIASVEVLEGNTNNDLEITLILTNAVDYDLSVDVRTVDGTAMKDKDYTDLYEIIVFSAGQEQSSFNIEILGDDTPEDNEIFSIRLENPYNVTIDNSTATVTIINDDEHIFSIPETGYSTPETYEGMTLVWSDEFDGSTVNASNWTFEIGTGTWGWGNNELQYYQEDNTSIIDGNLVIEARRQTLESSNYTSSRLITRDKKSFRYGRVDIRAVMPEGQGIWPALWMLGSNHQQVGWPTCGEIDIMEMIGGGDGRDNVLRGTAHWNQGGTVSYGQAYTNESNLSEEYHVYSIMWDEQNIRWYFDDINFNTMDITPAELSAFHNNFYFIMNVAVGGEWPGNPDNTTFFPQWMIVDYIRVFQEN</sequence>
<dbReference type="SMART" id="SM00237">
    <property type="entry name" value="Calx_beta"/>
    <property type="match status" value="1"/>
</dbReference>
<evidence type="ECO:0000256" key="3">
    <source>
        <dbReference type="ARBA" id="ARBA00022737"/>
    </source>
</evidence>
<evidence type="ECO:0000256" key="2">
    <source>
        <dbReference type="ARBA" id="ARBA00022729"/>
    </source>
</evidence>
<dbReference type="PANTHER" id="PTHR10963">
    <property type="entry name" value="GLYCOSYL HYDROLASE-RELATED"/>
    <property type="match status" value="1"/>
</dbReference>
<dbReference type="GO" id="GO:0004553">
    <property type="term" value="F:hydrolase activity, hydrolyzing O-glycosyl compounds"/>
    <property type="evidence" value="ECO:0007669"/>
    <property type="project" value="InterPro"/>
</dbReference>
<dbReference type="PROSITE" id="PS51257">
    <property type="entry name" value="PROKAR_LIPOPROTEIN"/>
    <property type="match status" value="1"/>
</dbReference>
<dbReference type="InterPro" id="IPR000757">
    <property type="entry name" value="Beta-glucanase-like"/>
</dbReference>
<dbReference type="SUPFAM" id="SSF141072">
    <property type="entry name" value="CalX-like"/>
    <property type="match status" value="1"/>
</dbReference>
<protein>
    <recommendedName>
        <fullName evidence="5">GH16 domain-containing protein</fullName>
    </recommendedName>
</protein>
<dbReference type="CDD" id="cd08023">
    <property type="entry name" value="GH16_laminarinase_like"/>
    <property type="match status" value="1"/>
</dbReference>
<dbReference type="GO" id="GO:0016020">
    <property type="term" value="C:membrane"/>
    <property type="evidence" value="ECO:0007669"/>
    <property type="project" value="InterPro"/>
</dbReference>
<name>A0A381RVM8_9ZZZZ</name>
<dbReference type="InterPro" id="IPR038081">
    <property type="entry name" value="CalX-like_sf"/>
</dbReference>
<dbReference type="InterPro" id="IPR050546">
    <property type="entry name" value="Glycosyl_Hydrlase_16"/>
</dbReference>
<evidence type="ECO:0000259" key="5">
    <source>
        <dbReference type="PROSITE" id="PS51762"/>
    </source>
</evidence>
<dbReference type="Pfam" id="PF00722">
    <property type="entry name" value="Glyco_hydro_16"/>
    <property type="match status" value="1"/>
</dbReference>
<evidence type="ECO:0000313" key="6">
    <source>
        <dbReference type="EMBL" id="SUZ95935.1"/>
    </source>
</evidence>
<dbReference type="Gene3D" id="2.60.120.200">
    <property type="match status" value="1"/>
</dbReference>
<evidence type="ECO:0000256" key="4">
    <source>
        <dbReference type="ARBA" id="ARBA00022837"/>
    </source>
</evidence>
<dbReference type="PANTHER" id="PTHR10963:SF55">
    <property type="entry name" value="GLYCOSIDE HYDROLASE FAMILY 16 PROTEIN"/>
    <property type="match status" value="1"/>
</dbReference>
<dbReference type="Gene3D" id="2.60.40.2030">
    <property type="match status" value="1"/>
</dbReference>
<dbReference type="EMBL" id="UINC01002368">
    <property type="protein sequence ID" value="SUZ95935.1"/>
    <property type="molecule type" value="Genomic_DNA"/>
</dbReference>
<dbReference type="Pfam" id="PF03160">
    <property type="entry name" value="Calx-beta"/>
    <property type="match status" value="1"/>
</dbReference>
<proteinExistence type="inferred from homology"/>
<accession>A0A381RVM8</accession>
<keyword evidence="2" id="KW-0732">Signal</keyword>
<organism evidence="6">
    <name type="scientific">marine metagenome</name>
    <dbReference type="NCBI Taxonomy" id="408172"/>
    <lineage>
        <taxon>unclassified sequences</taxon>
        <taxon>metagenomes</taxon>
        <taxon>ecological metagenomes</taxon>
    </lineage>
</organism>
<dbReference type="InterPro" id="IPR003644">
    <property type="entry name" value="Calx_beta"/>
</dbReference>
<dbReference type="InterPro" id="IPR013320">
    <property type="entry name" value="ConA-like_dom_sf"/>
</dbReference>
<dbReference type="PROSITE" id="PS51762">
    <property type="entry name" value="GH16_2"/>
    <property type="match status" value="1"/>
</dbReference>
<dbReference type="GO" id="GO:0007154">
    <property type="term" value="P:cell communication"/>
    <property type="evidence" value="ECO:0007669"/>
    <property type="project" value="InterPro"/>
</dbReference>
<comment type="similarity">
    <text evidence="1">Belongs to the glycosyl hydrolase 16 family.</text>
</comment>
<reference evidence="6" key="1">
    <citation type="submission" date="2018-05" db="EMBL/GenBank/DDBJ databases">
        <authorList>
            <person name="Lanie J.A."/>
            <person name="Ng W.-L."/>
            <person name="Kazmierczak K.M."/>
            <person name="Andrzejewski T.M."/>
            <person name="Davidsen T.M."/>
            <person name="Wayne K.J."/>
            <person name="Tettelin H."/>
            <person name="Glass J.I."/>
            <person name="Rusch D."/>
            <person name="Podicherti R."/>
            <person name="Tsui H.-C.T."/>
            <person name="Winkler M.E."/>
        </authorList>
    </citation>
    <scope>NUCLEOTIDE SEQUENCE</scope>
</reference>